<dbReference type="Pfam" id="PF01636">
    <property type="entry name" value="APH"/>
    <property type="match status" value="1"/>
</dbReference>
<dbReference type="InterPro" id="IPR011009">
    <property type="entry name" value="Kinase-like_dom_sf"/>
</dbReference>
<reference evidence="2" key="1">
    <citation type="submission" date="2021-11" db="EMBL/GenBank/DDBJ databases">
        <title>Draft genome sequence of Alcaligenes endophyticus type strain CCUG 75668T.</title>
        <authorList>
            <person name="Salva-Serra F."/>
            <person name="Duran R.E."/>
            <person name="Seeger M."/>
            <person name="Moore E.R.B."/>
            <person name="Jaen-Luchoro D."/>
        </authorList>
    </citation>
    <scope>NUCLEOTIDE SEQUENCE</scope>
    <source>
        <strain evidence="2">CCUG 75668</strain>
    </source>
</reference>
<keyword evidence="3" id="KW-1185">Reference proteome</keyword>
<organism evidence="2 3">
    <name type="scientific">Alcaligenes endophyticus</name>
    <dbReference type="NCBI Taxonomy" id="1929088"/>
    <lineage>
        <taxon>Bacteria</taxon>
        <taxon>Pseudomonadati</taxon>
        <taxon>Pseudomonadota</taxon>
        <taxon>Betaproteobacteria</taxon>
        <taxon>Burkholderiales</taxon>
        <taxon>Alcaligenaceae</taxon>
        <taxon>Alcaligenes</taxon>
    </lineage>
</organism>
<dbReference type="InterPro" id="IPR051678">
    <property type="entry name" value="AGP_Transferase"/>
</dbReference>
<evidence type="ECO:0000313" key="2">
    <source>
        <dbReference type="EMBL" id="MDN4121122.1"/>
    </source>
</evidence>
<comment type="caution">
    <text evidence="2">The sequence shown here is derived from an EMBL/GenBank/DDBJ whole genome shotgun (WGS) entry which is preliminary data.</text>
</comment>
<sequence>MMNFDLHANLSEIATALRRPEILSAVVLEGGQNNLVLDTGELIIRVPRHDDASRDLKREKKVLAALEDRLPLPIPNITLMMLASDNVMAVHKKLPGTALLNLARVSGPALQQLADKLGAFLLALHALPVNVLDPADEPDDPLSEWSELLAEVDSKVLPLLPRDTAMEVRTKFEQFIANYGKHLPKAVIHGDFGTGNILVDKGEVSGIIDFGGCSIGDPAYDLASLAAGLGDDFLTMMGSSYLGINAMRERIGFYRSTFPLLDVLFGLKHGEVSALHAGLEALQRD</sequence>
<feature type="domain" description="Aminoglycoside phosphotransferase" evidence="1">
    <location>
        <begin position="28"/>
        <end position="237"/>
    </location>
</feature>
<dbReference type="RefSeq" id="WP_266124753.1">
    <property type="nucleotide sequence ID" value="NZ_JAJHNU010000001.1"/>
</dbReference>
<dbReference type="PANTHER" id="PTHR21310:SF15">
    <property type="entry name" value="AMINOGLYCOSIDE PHOSPHOTRANSFERASE DOMAIN-CONTAINING PROTEIN"/>
    <property type="match status" value="1"/>
</dbReference>
<gene>
    <name evidence="2" type="ORF">LMS43_07460</name>
</gene>
<proteinExistence type="predicted"/>
<dbReference type="Gene3D" id="3.90.1200.10">
    <property type="match status" value="1"/>
</dbReference>
<evidence type="ECO:0000313" key="3">
    <source>
        <dbReference type="Proteomes" id="UP001168613"/>
    </source>
</evidence>
<dbReference type="EMBL" id="JAJHNU010000001">
    <property type="protein sequence ID" value="MDN4121122.1"/>
    <property type="molecule type" value="Genomic_DNA"/>
</dbReference>
<dbReference type="PANTHER" id="PTHR21310">
    <property type="entry name" value="AMINOGLYCOSIDE PHOSPHOTRANSFERASE-RELATED-RELATED"/>
    <property type="match status" value="1"/>
</dbReference>
<accession>A0ABT8EIK2</accession>
<dbReference type="SUPFAM" id="SSF56112">
    <property type="entry name" value="Protein kinase-like (PK-like)"/>
    <property type="match status" value="1"/>
</dbReference>
<dbReference type="Gene3D" id="3.30.200.20">
    <property type="entry name" value="Phosphorylase Kinase, domain 1"/>
    <property type="match status" value="1"/>
</dbReference>
<evidence type="ECO:0000259" key="1">
    <source>
        <dbReference type="Pfam" id="PF01636"/>
    </source>
</evidence>
<protein>
    <submittedName>
        <fullName evidence="2">Aminoglycoside phosphotransferase family protein</fullName>
    </submittedName>
</protein>
<dbReference type="InterPro" id="IPR002575">
    <property type="entry name" value="Aminoglycoside_PTrfase"/>
</dbReference>
<dbReference type="Proteomes" id="UP001168613">
    <property type="component" value="Unassembled WGS sequence"/>
</dbReference>
<name>A0ABT8EIK2_9BURK</name>